<dbReference type="Pfam" id="PF12799">
    <property type="entry name" value="LRR_4"/>
    <property type="match status" value="2"/>
</dbReference>
<dbReference type="SUPFAM" id="SSF56317">
    <property type="entry name" value="Carbon-nitrogen hydrolase"/>
    <property type="match status" value="1"/>
</dbReference>
<accession>A0A0F9HKQ6</accession>
<dbReference type="AlphaFoldDB" id="A0A0F9HKQ6"/>
<evidence type="ECO:0000256" key="1">
    <source>
        <dbReference type="ARBA" id="ARBA00022614"/>
    </source>
</evidence>
<protein>
    <recommendedName>
        <fullName evidence="4">CN hydrolase domain-containing protein</fullName>
    </recommendedName>
</protein>
<dbReference type="InterPro" id="IPR025875">
    <property type="entry name" value="Leu-rich_rpt_4"/>
</dbReference>
<dbReference type="SMART" id="SM00365">
    <property type="entry name" value="LRR_SD22"/>
    <property type="match status" value="5"/>
</dbReference>
<evidence type="ECO:0008006" key="4">
    <source>
        <dbReference type="Google" id="ProtNLM"/>
    </source>
</evidence>
<evidence type="ECO:0000256" key="2">
    <source>
        <dbReference type="ARBA" id="ARBA00022737"/>
    </source>
</evidence>
<keyword evidence="2" id="KW-0677">Repeat</keyword>
<dbReference type="PANTHER" id="PTHR46652:SF3">
    <property type="entry name" value="LEUCINE-RICH REPEAT-CONTAINING PROTEIN 9"/>
    <property type="match status" value="1"/>
</dbReference>
<dbReference type="Gene3D" id="3.60.110.10">
    <property type="entry name" value="Carbon-nitrogen hydrolase"/>
    <property type="match status" value="1"/>
</dbReference>
<dbReference type="PANTHER" id="PTHR46652">
    <property type="entry name" value="LEUCINE-RICH REPEAT AND IQ DOMAIN-CONTAINING PROTEIN 1-RELATED"/>
    <property type="match status" value="1"/>
</dbReference>
<reference evidence="3" key="1">
    <citation type="journal article" date="2015" name="Nature">
        <title>Complex archaea that bridge the gap between prokaryotes and eukaryotes.</title>
        <authorList>
            <person name="Spang A."/>
            <person name="Saw J.H."/>
            <person name="Jorgensen S.L."/>
            <person name="Zaremba-Niedzwiedzka K."/>
            <person name="Martijn J."/>
            <person name="Lind A.E."/>
            <person name="van Eijk R."/>
            <person name="Schleper C."/>
            <person name="Guy L."/>
            <person name="Ettema T.J."/>
        </authorList>
    </citation>
    <scope>NUCLEOTIDE SEQUENCE</scope>
</reference>
<keyword evidence="1" id="KW-0433">Leucine-rich repeat</keyword>
<dbReference type="InterPro" id="IPR032675">
    <property type="entry name" value="LRR_dom_sf"/>
</dbReference>
<dbReference type="PROSITE" id="PS51450">
    <property type="entry name" value="LRR"/>
    <property type="match status" value="3"/>
</dbReference>
<sequence>MEIIDGFLRVKGNSLKSFAEIEELEDSDNLKIINLIQTNIKDIIFPNLPNLKILAIYEAPITRIEGFEKIPNLGELRIGTTLLTEIKGLNFLQDLSTLYLSGNRFLENIDFQGVNNLRYLDISHNNKLNADCLKYLNNLEELWYIDANLKNLTSIIHLTNLKILNLSYNLDLDLNSIRNFRNLEHLSLNGCNLTDISFLEDLPQLKRLYISENHINSLNSILKLKNLEVLNISNNEIDDLKKLETLDSLQTIRLNGNKFTGYDELMSHIGSVVQLKEYCLRKSRGNLGYLDYYKPEISLIDNLSNMSEQLKQLKDSEIIDIGTHLEYNPYRSIQDFIFLENPIRVRNISKIITAQKEIIFHLIQLHSLKGIKTIKTDEFDKNRHFKIFVSHFWDDVLIDSEAVLRYKESNKSIKNKIKEILSLSLFDCRGRPDVIVFPENSIPYSSLKFLIKFSKINGLILIGGLEHKKYDETYKNLAFIIDNGLCRFQEKQTPVSIKLGQENIECRKIPRIKIFKTSIGRIAIFICKDFLRLSDIIPIWTNKNDVDFVIVPSLSHNVLPFHYNVFNLLNYSKNKNLTVIFNNVGEYGGSEMFSIERNKKIEEKFRTNKRDNVGEVIVVRKIRNRHYKDRFKLKRYPRGFQVISTT</sequence>
<gene>
    <name evidence="3" type="ORF">LCGC14_2051960</name>
</gene>
<dbReference type="InterPro" id="IPR050836">
    <property type="entry name" value="SDS22/Internalin_LRR"/>
</dbReference>
<comment type="caution">
    <text evidence="3">The sequence shown here is derived from an EMBL/GenBank/DDBJ whole genome shotgun (WGS) entry which is preliminary data.</text>
</comment>
<dbReference type="InterPro" id="IPR001611">
    <property type="entry name" value="Leu-rich_rpt"/>
</dbReference>
<evidence type="ECO:0000313" key="3">
    <source>
        <dbReference type="EMBL" id="KKL75732.1"/>
    </source>
</evidence>
<dbReference type="SUPFAM" id="SSF52058">
    <property type="entry name" value="L domain-like"/>
    <property type="match status" value="1"/>
</dbReference>
<name>A0A0F9HKQ6_9ZZZZ</name>
<organism evidence="3">
    <name type="scientific">marine sediment metagenome</name>
    <dbReference type="NCBI Taxonomy" id="412755"/>
    <lineage>
        <taxon>unclassified sequences</taxon>
        <taxon>metagenomes</taxon>
        <taxon>ecological metagenomes</taxon>
    </lineage>
</organism>
<proteinExistence type="predicted"/>
<dbReference type="Gene3D" id="3.80.10.10">
    <property type="entry name" value="Ribonuclease Inhibitor"/>
    <property type="match status" value="1"/>
</dbReference>
<dbReference type="InterPro" id="IPR036526">
    <property type="entry name" value="C-N_Hydrolase_sf"/>
</dbReference>
<dbReference type="EMBL" id="LAZR01024265">
    <property type="protein sequence ID" value="KKL75732.1"/>
    <property type="molecule type" value="Genomic_DNA"/>
</dbReference>